<dbReference type="PANTHER" id="PTHR37310:SF1">
    <property type="entry name" value="CYTOPLASMIC PROTEIN"/>
    <property type="match status" value="1"/>
</dbReference>
<dbReference type="CDD" id="cd08026">
    <property type="entry name" value="DUF326"/>
    <property type="match status" value="1"/>
</dbReference>
<protein>
    <submittedName>
        <fullName evidence="1">Four-helix bundle copper-binding protein</fullName>
    </submittedName>
</protein>
<reference evidence="1 2" key="1">
    <citation type="journal article" date="2021" name="Genome Biol. Evol.">
        <title>Complete Genome Sequencing of a Novel Gloeobacter Species from a Waterfall Cave in Mexico.</title>
        <authorList>
            <person name="Saw J.H."/>
            <person name="Cardona T."/>
            <person name="Montejano G."/>
        </authorList>
    </citation>
    <scope>NUCLEOTIDE SEQUENCE [LARGE SCALE GENOMIC DNA]</scope>
    <source>
        <strain evidence="1">MG652769</strain>
    </source>
</reference>
<accession>A0ABY3PKF1</accession>
<dbReference type="InterPro" id="IPR005560">
    <property type="entry name" value="Csp_YhjQ"/>
</dbReference>
<sequence>MDGSYSAESNVHDQMQQCIDLCLKAHDLCLASAMRRIELGGETAGLVPVRLLLDCAELCQTHANLMSRRSEYHGRLSPICAAVCEQVATYNEIAGGDPQFQACAEACRRAGESCQKMTYADSSLGATV</sequence>
<dbReference type="Proteomes" id="UP001054846">
    <property type="component" value="Chromosome"/>
</dbReference>
<dbReference type="PANTHER" id="PTHR37310">
    <property type="entry name" value="CYTOPLASMIC PROTEIN-RELATED"/>
    <property type="match status" value="1"/>
</dbReference>
<evidence type="ECO:0000313" key="2">
    <source>
        <dbReference type="Proteomes" id="UP001054846"/>
    </source>
</evidence>
<dbReference type="EMBL" id="CP063845">
    <property type="protein sequence ID" value="UFP94047.1"/>
    <property type="molecule type" value="Genomic_DNA"/>
</dbReference>
<proteinExistence type="predicted"/>
<dbReference type="Gene3D" id="1.20.1270.360">
    <property type="match status" value="1"/>
</dbReference>
<dbReference type="InterPro" id="IPR044543">
    <property type="entry name" value="YHJQ-like"/>
</dbReference>
<gene>
    <name evidence="1" type="ORF">ISF26_20130</name>
</gene>
<keyword evidence="2" id="KW-1185">Reference proteome</keyword>
<organism evidence="1 2">
    <name type="scientific">Gloeobacter morelensis MG652769</name>
    <dbReference type="NCBI Taxonomy" id="2781736"/>
    <lineage>
        <taxon>Bacteria</taxon>
        <taxon>Bacillati</taxon>
        <taxon>Cyanobacteriota</taxon>
        <taxon>Cyanophyceae</taxon>
        <taxon>Gloeobacterales</taxon>
        <taxon>Gloeobacteraceae</taxon>
        <taxon>Gloeobacter</taxon>
        <taxon>Gloeobacter morelensis</taxon>
    </lineage>
</organism>
<dbReference type="RefSeq" id="WP_230841103.1">
    <property type="nucleotide sequence ID" value="NZ_CP063845.1"/>
</dbReference>
<name>A0ABY3PKF1_9CYAN</name>
<dbReference type="Pfam" id="PF03860">
    <property type="entry name" value="Csp"/>
    <property type="match status" value="1"/>
</dbReference>
<evidence type="ECO:0000313" key="1">
    <source>
        <dbReference type="EMBL" id="UFP94047.1"/>
    </source>
</evidence>